<sequence length="650" mass="72712">MTSSLIWITGVLSVLAGSVWVHANFLLPESNGTTSKDSIQIASQTRVAQQEPNAPLPSLIVPCITSHRRTIPVSAIHSFSYPLIYLGLDLDDLESGKLDLPQSRAFIYGANPWKSVLGIQKDSYLATVTDSTSSLSFRQRLVKMLAESAVEEQEVGKVWMVTMPSYIGKSGINPLTTYFVYRKAGAEGCGKDGSNLLCMVLEVHNTFEERHVYVLRTGVNEEDSSILTAGHHHAWIFPRSFHVSPFNNRAGYYRLDVQDPFHPDSPPSTEYPKFKVTLNLLTTAKESKLYAVLMNHPTQKATTITLRNIISSVLLKQPWSLLLTTPRILAQAWVLHYQKGLVVYPRPEPELALSFTSETRPPSSSDSDATLVSSDPLSTGLDPAWNPIEADLLKVGRAIGWQSVAGTEKYAERALVVPWLKTRCEELGVGVRVLFMNQERKEVVIVPNKRASATLRITTRHPFFFTQLVIAETPTHFLLPALHDFHTHVSSPELFRKVFTPTEPASTADSGAATLVPRWTATLRRWHLLFLLGFASKPPQLDILLDPPPHFLTYRANGQDLSLGQRLVILRIVAASYYVDKLEEWIMYAVGARFVAGQEPWGVWRRVTDAHWARGPDRKDVADQSDSGAARGMTREEEEMDRQWGSILLR</sequence>
<evidence type="ECO:0000313" key="1">
    <source>
        <dbReference type="EMBL" id="KAJ9107070.1"/>
    </source>
</evidence>
<evidence type="ECO:0000313" key="2">
    <source>
        <dbReference type="Proteomes" id="UP001230649"/>
    </source>
</evidence>
<dbReference type="EMBL" id="JASBWS010000038">
    <property type="protein sequence ID" value="KAJ9107070.1"/>
    <property type="molecule type" value="Genomic_DNA"/>
</dbReference>
<accession>A0ACC2W7J4</accession>
<protein>
    <submittedName>
        <fullName evidence="1">Uncharacterized protein</fullName>
    </submittedName>
</protein>
<name>A0ACC2W7J4_9TREE</name>
<gene>
    <name evidence="1" type="ORF">QFC20_003795</name>
</gene>
<comment type="caution">
    <text evidence="1">The sequence shown here is derived from an EMBL/GenBank/DDBJ whole genome shotgun (WGS) entry which is preliminary data.</text>
</comment>
<proteinExistence type="predicted"/>
<keyword evidence="2" id="KW-1185">Reference proteome</keyword>
<organism evidence="1 2">
    <name type="scientific">Naganishia adeliensis</name>
    <dbReference type="NCBI Taxonomy" id="92952"/>
    <lineage>
        <taxon>Eukaryota</taxon>
        <taxon>Fungi</taxon>
        <taxon>Dikarya</taxon>
        <taxon>Basidiomycota</taxon>
        <taxon>Agaricomycotina</taxon>
        <taxon>Tremellomycetes</taxon>
        <taxon>Filobasidiales</taxon>
        <taxon>Filobasidiaceae</taxon>
        <taxon>Naganishia</taxon>
    </lineage>
</organism>
<reference evidence="1" key="1">
    <citation type="submission" date="2023-04" db="EMBL/GenBank/DDBJ databases">
        <title>Draft Genome sequencing of Naganishia species isolated from polar environments using Oxford Nanopore Technology.</title>
        <authorList>
            <person name="Leo P."/>
            <person name="Venkateswaran K."/>
        </authorList>
    </citation>
    <scope>NUCLEOTIDE SEQUENCE</scope>
    <source>
        <strain evidence="1">MNA-CCFEE 5262</strain>
    </source>
</reference>
<dbReference type="Proteomes" id="UP001230649">
    <property type="component" value="Unassembled WGS sequence"/>
</dbReference>